<dbReference type="KEGG" id="aare:D3093_18325"/>
<dbReference type="EMBL" id="CP032322">
    <property type="protein sequence ID" value="QCN97226.1"/>
    <property type="molecule type" value="Genomic_DNA"/>
</dbReference>
<evidence type="ECO:0000313" key="1">
    <source>
        <dbReference type="EMBL" id="QCN97226.1"/>
    </source>
</evidence>
<name>A0A4D8PFM3_9PROT</name>
<geneLocation type="plasmid" evidence="1 2">
    <name>p1</name>
</geneLocation>
<dbReference type="AlphaFoldDB" id="A0A4D8PFM3"/>
<gene>
    <name evidence="1" type="ORF">D3093_18325</name>
</gene>
<evidence type="ECO:0000313" key="2">
    <source>
        <dbReference type="Proteomes" id="UP000298595"/>
    </source>
</evidence>
<proteinExistence type="predicted"/>
<protein>
    <submittedName>
        <fullName evidence="1">Uncharacterized protein</fullName>
    </submittedName>
</protein>
<keyword evidence="1" id="KW-0614">Plasmid</keyword>
<dbReference type="Proteomes" id="UP000298595">
    <property type="component" value="Plasmid p1"/>
</dbReference>
<accession>A0A4D8PFM3</accession>
<reference evidence="1 2" key="1">
    <citation type="submission" date="2018-09" db="EMBL/GenBank/DDBJ databases">
        <title>Whole genome based analysis of evolution and adaptive divergence in Indian and Brazilian strains of Azospirillum brasilense.</title>
        <authorList>
            <person name="Singh C."/>
            <person name="Tripathi A.K."/>
        </authorList>
    </citation>
    <scope>NUCLEOTIDE SEQUENCE [LARGE SCALE GENOMIC DNA]</scope>
    <source>
        <strain evidence="1 2">MTCC4035</strain>
        <plasmid evidence="1 2">p1</plasmid>
    </source>
</reference>
<organism evidence="1 2">
    <name type="scientific">Azospirillum argentinense</name>
    <dbReference type="NCBI Taxonomy" id="2970906"/>
    <lineage>
        <taxon>Bacteria</taxon>
        <taxon>Pseudomonadati</taxon>
        <taxon>Pseudomonadota</taxon>
        <taxon>Alphaproteobacteria</taxon>
        <taxon>Rhodospirillales</taxon>
        <taxon>Azospirillaceae</taxon>
        <taxon>Azospirillum</taxon>
    </lineage>
</organism>
<sequence length="65" mass="7217">MCQFATPECGHACRAIRLVREHSRGPVGLDARAYLIRVERRLMQFHCGAPLGIPTDAQPSREAAE</sequence>